<gene>
    <name evidence="2" type="ORF">GPA24_08120</name>
</gene>
<evidence type="ECO:0000256" key="1">
    <source>
        <dbReference type="SAM" id="Phobius"/>
    </source>
</evidence>
<dbReference type="EMBL" id="WTVP01000017">
    <property type="protein sequence ID" value="NMG15506.1"/>
    <property type="molecule type" value="Genomic_DNA"/>
</dbReference>
<comment type="caution">
    <text evidence="2">The sequence shown here is derived from an EMBL/GenBank/DDBJ whole genome shotgun (WGS) entry which is preliminary data.</text>
</comment>
<organism evidence="2 3">
    <name type="scientific">Aromatoleum bremense</name>
    <dbReference type="NCBI Taxonomy" id="76115"/>
    <lineage>
        <taxon>Bacteria</taxon>
        <taxon>Pseudomonadati</taxon>
        <taxon>Pseudomonadota</taxon>
        <taxon>Betaproteobacteria</taxon>
        <taxon>Rhodocyclales</taxon>
        <taxon>Rhodocyclaceae</taxon>
        <taxon>Aromatoleum</taxon>
    </lineage>
</organism>
<sequence>MHSHLARAFDMKTPGTHTAVPSAVDKRHSTSADLFPELNPAFRAPILPKAGTVKAKALAALIAGPVSQPTFPHSWRLAAYVDELIDDGWAVLSKDIAFHGRVIAEYRIDPQDPPTRAGIAAHGQRGFIAPHLMGLLAVSTPAVAALVATVLGWLA</sequence>
<evidence type="ECO:0000313" key="3">
    <source>
        <dbReference type="Proteomes" id="UP000633943"/>
    </source>
</evidence>
<keyword evidence="1" id="KW-1133">Transmembrane helix</keyword>
<keyword evidence="1" id="KW-0812">Transmembrane</keyword>
<proteinExistence type="predicted"/>
<feature type="transmembrane region" description="Helical" evidence="1">
    <location>
        <begin position="132"/>
        <end position="154"/>
    </location>
</feature>
<evidence type="ECO:0000313" key="2">
    <source>
        <dbReference type="EMBL" id="NMG15506.1"/>
    </source>
</evidence>
<dbReference type="Proteomes" id="UP000633943">
    <property type="component" value="Unassembled WGS sequence"/>
</dbReference>
<keyword evidence="3" id="KW-1185">Reference proteome</keyword>
<protein>
    <submittedName>
        <fullName evidence="2">Uncharacterized protein</fullName>
    </submittedName>
</protein>
<accession>A0ABX1NUP0</accession>
<keyword evidence="1" id="KW-0472">Membrane</keyword>
<reference evidence="2 3" key="1">
    <citation type="submission" date="2019-12" db="EMBL/GenBank/DDBJ databases">
        <title>Comparative genomics gives insights into the taxonomy of the Azoarcus-Aromatoleum group and reveals separate origins of nif in the plant-associated Azoarcus and non-plant-associated Aromatoleum sub-groups.</title>
        <authorList>
            <person name="Lafos M."/>
            <person name="Maluk M."/>
            <person name="Batista M."/>
            <person name="Junghare M."/>
            <person name="Carmona M."/>
            <person name="Faoro H."/>
            <person name="Cruz L.M."/>
            <person name="Battistoni F."/>
            <person name="De Souza E."/>
            <person name="Pedrosa F."/>
            <person name="Chen W.-M."/>
            <person name="Poole P.S."/>
            <person name="Dixon R.A."/>
            <person name="James E.K."/>
        </authorList>
    </citation>
    <scope>NUCLEOTIDE SEQUENCE [LARGE SCALE GENOMIC DNA]</scope>
    <source>
        <strain evidence="2 3">PbN1</strain>
    </source>
</reference>
<name>A0ABX1NUP0_9RHOO</name>